<dbReference type="AlphaFoldDB" id="A0A2T0FP58"/>
<organism evidence="6 7">
    <name type="scientific">Wickerhamiella sorbophila</name>
    <dbReference type="NCBI Taxonomy" id="45607"/>
    <lineage>
        <taxon>Eukaryota</taxon>
        <taxon>Fungi</taxon>
        <taxon>Dikarya</taxon>
        <taxon>Ascomycota</taxon>
        <taxon>Saccharomycotina</taxon>
        <taxon>Dipodascomycetes</taxon>
        <taxon>Dipodascales</taxon>
        <taxon>Trichomonascaceae</taxon>
        <taxon>Wickerhamiella</taxon>
    </lineage>
</organism>
<feature type="transmembrane region" description="Helical" evidence="5">
    <location>
        <begin position="161"/>
        <end position="180"/>
    </location>
</feature>
<proteinExistence type="predicted"/>
<dbReference type="PANTHER" id="PTHR23423">
    <property type="entry name" value="ORGANIC SOLUTE TRANSPORTER-RELATED"/>
    <property type="match status" value="1"/>
</dbReference>
<dbReference type="RefSeq" id="XP_024666715.1">
    <property type="nucleotide sequence ID" value="XM_024810947.1"/>
</dbReference>
<keyword evidence="2 5" id="KW-0812">Transmembrane</keyword>
<dbReference type="InterPro" id="IPR005178">
    <property type="entry name" value="Ostalpha/TMEM184C"/>
</dbReference>
<dbReference type="SMART" id="SM01417">
    <property type="entry name" value="Solute_trans_a"/>
    <property type="match status" value="1"/>
</dbReference>
<keyword evidence="3 5" id="KW-1133">Transmembrane helix</keyword>
<dbReference type="GeneID" id="36518138"/>
<evidence type="ECO:0008006" key="8">
    <source>
        <dbReference type="Google" id="ProtNLM"/>
    </source>
</evidence>
<dbReference type="STRING" id="45607.A0A2T0FP58"/>
<gene>
    <name evidence="6" type="ORF">B9G98_04390</name>
</gene>
<evidence type="ECO:0000256" key="2">
    <source>
        <dbReference type="ARBA" id="ARBA00022692"/>
    </source>
</evidence>
<dbReference type="EMBL" id="NDIQ01000022">
    <property type="protein sequence ID" value="PRT56770.1"/>
    <property type="molecule type" value="Genomic_DNA"/>
</dbReference>
<sequence length="368" mass="42299">MVQRLIVRILVLVPLFAVASWSSLYAPSIGAWVLPLREMYEALTIYTFYSLLTSLLGGERDIIFTTTGRAPLQLVWPVRLWRKNVDISDPPTFLKIKRAIMQYVWVRVIVTILQLVPGSTAHLILTVVYNISITLALNALTLFWVCLSSDLAPYRPWPKFLCVKLIVFFSYWQTLGLAILHYFKVIKDQDSLVLISNSLLCFETLVFAIYHIRGFPYSEYANRPELGRLYLGAAIKDTFGFADLMHDFKQTFVSARYGYHDFDSVEAVLDHPESASRQARLAAGLRYKNQGRSKYWLPLNAQTPKLWQNYGSIVSTTEPEQEISWAKDDIDGDEVFYTKARTTYGDYNYPVTIDREDPPYRTVAERLA</sequence>
<comment type="subcellular location">
    <subcellularLocation>
        <location evidence="1">Membrane</location>
        <topology evidence="1">Multi-pass membrane protein</topology>
    </subcellularLocation>
</comment>
<dbReference type="OrthoDB" id="5348404at2759"/>
<evidence type="ECO:0000256" key="3">
    <source>
        <dbReference type="ARBA" id="ARBA00022989"/>
    </source>
</evidence>
<keyword evidence="7" id="KW-1185">Reference proteome</keyword>
<feature type="transmembrane region" description="Helical" evidence="5">
    <location>
        <begin position="39"/>
        <end position="57"/>
    </location>
</feature>
<feature type="transmembrane region" description="Helical" evidence="5">
    <location>
        <begin position="104"/>
        <end position="125"/>
    </location>
</feature>
<evidence type="ECO:0000256" key="5">
    <source>
        <dbReference type="SAM" id="Phobius"/>
    </source>
</evidence>
<reference evidence="6 7" key="1">
    <citation type="submission" date="2017-04" db="EMBL/GenBank/DDBJ databases">
        <title>Genome sequencing of [Candida] sorbophila.</title>
        <authorList>
            <person name="Ahn J.O."/>
        </authorList>
    </citation>
    <scope>NUCLEOTIDE SEQUENCE [LARGE SCALE GENOMIC DNA]</scope>
    <source>
        <strain evidence="6 7">DS02</strain>
    </source>
</reference>
<feature type="transmembrane region" description="Helical" evidence="5">
    <location>
        <begin position="131"/>
        <end position="149"/>
    </location>
</feature>
<feature type="transmembrane region" description="Helical" evidence="5">
    <location>
        <begin position="7"/>
        <end position="27"/>
    </location>
</feature>
<keyword evidence="4 5" id="KW-0472">Membrane</keyword>
<evidence type="ECO:0000256" key="1">
    <source>
        <dbReference type="ARBA" id="ARBA00004141"/>
    </source>
</evidence>
<name>A0A2T0FP58_9ASCO</name>
<feature type="transmembrane region" description="Helical" evidence="5">
    <location>
        <begin position="192"/>
        <end position="212"/>
    </location>
</feature>
<evidence type="ECO:0000313" key="6">
    <source>
        <dbReference type="EMBL" id="PRT56770.1"/>
    </source>
</evidence>
<dbReference type="Proteomes" id="UP000238350">
    <property type="component" value="Unassembled WGS sequence"/>
</dbReference>
<evidence type="ECO:0000313" key="7">
    <source>
        <dbReference type="Proteomes" id="UP000238350"/>
    </source>
</evidence>
<dbReference type="Pfam" id="PF03619">
    <property type="entry name" value="Solute_trans_a"/>
    <property type="match status" value="1"/>
</dbReference>
<accession>A0A2T0FP58</accession>
<dbReference type="GO" id="GO:0016020">
    <property type="term" value="C:membrane"/>
    <property type="evidence" value="ECO:0007669"/>
    <property type="project" value="UniProtKB-SubCell"/>
</dbReference>
<evidence type="ECO:0000256" key="4">
    <source>
        <dbReference type="ARBA" id="ARBA00023136"/>
    </source>
</evidence>
<comment type="caution">
    <text evidence="6">The sequence shown here is derived from an EMBL/GenBank/DDBJ whole genome shotgun (WGS) entry which is preliminary data.</text>
</comment>
<protein>
    <recommendedName>
        <fullName evidence="8">Transmembrane protein 184</fullName>
    </recommendedName>
</protein>